<gene>
    <name evidence="1" type="ORF">CKY28_17655</name>
</gene>
<organism evidence="1 2">
    <name type="scientific">Sphingomonas lenta</name>
    <dbReference type="NCBI Taxonomy" id="1141887"/>
    <lineage>
        <taxon>Bacteria</taxon>
        <taxon>Pseudomonadati</taxon>
        <taxon>Pseudomonadota</taxon>
        <taxon>Alphaproteobacteria</taxon>
        <taxon>Sphingomonadales</taxon>
        <taxon>Sphingomonadaceae</taxon>
        <taxon>Sphingomonas</taxon>
    </lineage>
</organism>
<protein>
    <submittedName>
        <fullName evidence="1">Uncharacterized protein</fullName>
    </submittedName>
</protein>
<dbReference type="EMBL" id="NSLI01000007">
    <property type="protein sequence ID" value="PAX06418.1"/>
    <property type="molecule type" value="Genomic_DNA"/>
</dbReference>
<reference evidence="2" key="1">
    <citation type="submission" date="2017-09" db="EMBL/GenBank/DDBJ databases">
        <authorList>
            <person name="Feng G."/>
            <person name="Zhu H."/>
        </authorList>
    </citation>
    <scope>NUCLEOTIDE SEQUENCE [LARGE SCALE GENOMIC DNA]</scope>
    <source>
        <strain evidence="2">1PNM-20</strain>
    </source>
</reference>
<dbReference type="RefSeq" id="WP_095999709.1">
    <property type="nucleotide sequence ID" value="NZ_NSLI01000007.1"/>
</dbReference>
<keyword evidence="2" id="KW-1185">Reference proteome</keyword>
<accession>A0A2A2SAY5</accession>
<evidence type="ECO:0000313" key="2">
    <source>
        <dbReference type="Proteomes" id="UP000218151"/>
    </source>
</evidence>
<evidence type="ECO:0000313" key="1">
    <source>
        <dbReference type="EMBL" id="PAX06418.1"/>
    </source>
</evidence>
<dbReference type="Proteomes" id="UP000218151">
    <property type="component" value="Unassembled WGS sequence"/>
</dbReference>
<dbReference type="OrthoDB" id="7605178at2"/>
<dbReference type="AlphaFoldDB" id="A0A2A2SAY5"/>
<proteinExistence type="predicted"/>
<name>A0A2A2SAY5_9SPHN</name>
<sequence length="396" mass="41351">MSVDLRRASVALCAAAMPLAGCETFQPTNGAAVQYNRSFARARDEVTVLNVLRASGRQPLQFSTVSTVTGEVRTGVQVTLPFTNVIAGGDDEISPSFGFTNRNPAVTIVPLASKEFVQGLSRPIDPVTVDELIAQGWSREVVLRLVVAGVVCPAGETKLNDGTAPALDRQFIDMAAKSTTFTLSARKVKSSDFLLPEKEALTVLKDGVGSDAKVRLVSPGELPGRAGKVRLRVTPVADTTISGLGIASVCGTLAVKSPAGADGSAGQGDSDQDHAGGGVRVEGGGSVFFRSVLGIYNYLGRLHARRTASPHDCRGDTSLDARGGLFVVRQACPGAEVPAHTLVSTEFQGRRWFVPGSATPGADETSETLAVLTVLTDMQTTESTLRSSAPVVAVTE</sequence>
<comment type="caution">
    <text evidence="1">The sequence shown here is derived from an EMBL/GenBank/DDBJ whole genome shotgun (WGS) entry which is preliminary data.</text>
</comment>